<evidence type="ECO:0008006" key="4">
    <source>
        <dbReference type="Google" id="ProtNLM"/>
    </source>
</evidence>
<feature type="signal peptide" evidence="1">
    <location>
        <begin position="1"/>
        <end position="17"/>
    </location>
</feature>
<dbReference type="PROSITE" id="PS51257">
    <property type="entry name" value="PROKAR_LIPOPROTEIN"/>
    <property type="match status" value="1"/>
</dbReference>
<name>A0A845BNY2_9NEIS</name>
<protein>
    <recommendedName>
        <fullName evidence="4">DUF4136 domain-containing protein</fullName>
    </recommendedName>
</protein>
<dbReference type="AlphaFoldDB" id="A0A845BNY2"/>
<feature type="chain" id="PRO_5032691596" description="DUF4136 domain-containing protein" evidence="1">
    <location>
        <begin position="18"/>
        <end position="165"/>
    </location>
</feature>
<dbReference type="RefSeq" id="WP_160796293.1">
    <property type="nucleotide sequence ID" value="NZ_WSSB01000006.1"/>
</dbReference>
<sequence>MKYLALLPCLTPLWGLADTMPPPPVATASLSCPAPVQLGFDAKARLELLLSLHGYTPLAQGGQWQFCFRASTRTVLTPQTQWQSGIGVGYGRYGGGWGGMADWDWPQQPYTSYAERTLNTLTLSVSKSGSTQMPWQAEQTVDSKEEHAGSWQRAALLLLDQVPQP</sequence>
<keyword evidence="1" id="KW-0732">Signal</keyword>
<organism evidence="2 3">
    <name type="scientific">Craterilacuibacter sinensis</name>
    <dbReference type="NCBI Taxonomy" id="2686017"/>
    <lineage>
        <taxon>Bacteria</taxon>
        <taxon>Pseudomonadati</taxon>
        <taxon>Pseudomonadota</taxon>
        <taxon>Betaproteobacteria</taxon>
        <taxon>Neisseriales</taxon>
        <taxon>Neisseriaceae</taxon>
        <taxon>Craterilacuibacter</taxon>
    </lineage>
</organism>
<evidence type="ECO:0000256" key="1">
    <source>
        <dbReference type="SAM" id="SignalP"/>
    </source>
</evidence>
<dbReference type="EMBL" id="WSSB01000006">
    <property type="protein sequence ID" value="MXR36964.1"/>
    <property type="molecule type" value="Genomic_DNA"/>
</dbReference>
<dbReference type="Gene3D" id="3.30.160.670">
    <property type="match status" value="1"/>
</dbReference>
<evidence type="ECO:0000313" key="2">
    <source>
        <dbReference type="EMBL" id="MXR36964.1"/>
    </source>
</evidence>
<accession>A0A845BNY2</accession>
<dbReference type="Proteomes" id="UP000467214">
    <property type="component" value="Unassembled WGS sequence"/>
</dbReference>
<comment type="caution">
    <text evidence="2">The sequence shown here is derived from an EMBL/GenBank/DDBJ whole genome shotgun (WGS) entry which is preliminary data.</text>
</comment>
<reference evidence="2 3" key="1">
    <citation type="submission" date="2019-12" db="EMBL/GenBank/DDBJ databases">
        <title>Neisseriaceae gen. nov. sp. Genome sequencing and assembly.</title>
        <authorList>
            <person name="Liu Z."/>
            <person name="Li A."/>
        </authorList>
    </citation>
    <scope>NUCLEOTIDE SEQUENCE [LARGE SCALE GENOMIC DNA]</scope>
    <source>
        <strain evidence="2 3">B2N2-7</strain>
    </source>
</reference>
<keyword evidence="3" id="KW-1185">Reference proteome</keyword>
<gene>
    <name evidence="2" type="ORF">GQF02_08265</name>
</gene>
<evidence type="ECO:0000313" key="3">
    <source>
        <dbReference type="Proteomes" id="UP000467214"/>
    </source>
</evidence>
<proteinExistence type="predicted"/>